<comment type="caution">
    <text evidence="3">The sequence shown here is derived from an EMBL/GenBank/DDBJ whole genome shotgun (WGS) entry which is preliminary data.</text>
</comment>
<evidence type="ECO:0000256" key="1">
    <source>
        <dbReference type="SAM" id="SignalP"/>
    </source>
</evidence>
<dbReference type="Proteomes" id="UP001482231">
    <property type="component" value="Unassembled WGS sequence"/>
</dbReference>
<keyword evidence="1" id="KW-0732">Signal</keyword>
<dbReference type="EMBL" id="JBAJEX010000002">
    <property type="protein sequence ID" value="MEO1766494.1"/>
    <property type="molecule type" value="Genomic_DNA"/>
</dbReference>
<protein>
    <submittedName>
        <fullName evidence="3">PepSY domain-containing protein</fullName>
    </submittedName>
</protein>
<dbReference type="RefSeq" id="WP_347307592.1">
    <property type="nucleotide sequence ID" value="NZ_JBAJEX010000002.1"/>
</dbReference>
<evidence type="ECO:0000313" key="3">
    <source>
        <dbReference type="EMBL" id="MEO1766494.1"/>
    </source>
</evidence>
<dbReference type="InterPro" id="IPR025711">
    <property type="entry name" value="PepSY"/>
</dbReference>
<reference evidence="3 4" key="1">
    <citation type="submission" date="2024-02" db="EMBL/GenBank/DDBJ databases">
        <title>New thermophilic sulfur-oxidizing bacteria from a hot springs of the Uzon caldera (Kamchatka, Russia).</title>
        <authorList>
            <person name="Dukat A.M."/>
            <person name="Elcheninov A.G."/>
            <person name="Frolov E.N."/>
        </authorList>
    </citation>
    <scope>NUCLEOTIDE SEQUENCE [LARGE SCALE GENOMIC DNA]</scope>
    <source>
        <strain evidence="3 4">AK1</strain>
    </source>
</reference>
<name>A0ABV0EGH0_9BURK</name>
<keyword evidence="4" id="KW-1185">Reference proteome</keyword>
<dbReference type="Gene3D" id="3.10.450.40">
    <property type="match status" value="1"/>
</dbReference>
<feature type="signal peptide" evidence="1">
    <location>
        <begin position="1"/>
        <end position="23"/>
    </location>
</feature>
<sequence>MNRYTTLSLLVVALAGTGAVAYATNGGVENDALAIGKAKISLTQAVTAAERHVNGKASRAEYENSKQGWIYDVEVVSGAKVFDVRVDADKGTVIASAEDKADHDDEHDAQD</sequence>
<feature type="chain" id="PRO_5045177615" evidence="1">
    <location>
        <begin position="24"/>
        <end position="111"/>
    </location>
</feature>
<dbReference type="Pfam" id="PF03413">
    <property type="entry name" value="PepSY"/>
    <property type="match status" value="1"/>
</dbReference>
<feature type="domain" description="PepSY" evidence="2">
    <location>
        <begin position="39"/>
        <end position="95"/>
    </location>
</feature>
<evidence type="ECO:0000313" key="4">
    <source>
        <dbReference type="Proteomes" id="UP001482231"/>
    </source>
</evidence>
<accession>A0ABV0EGH0</accession>
<organism evidence="3 4">
    <name type="scientific">Thiobacter aerophilum</name>
    <dbReference type="NCBI Taxonomy" id="3121275"/>
    <lineage>
        <taxon>Bacteria</taxon>
        <taxon>Pseudomonadati</taxon>
        <taxon>Pseudomonadota</taxon>
        <taxon>Betaproteobacteria</taxon>
        <taxon>Burkholderiales</taxon>
        <taxon>Thiobacteraceae</taxon>
        <taxon>Thiobacter</taxon>
    </lineage>
</organism>
<gene>
    <name evidence="3" type="ORF">V6E02_04630</name>
</gene>
<proteinExistence type="predicted"/>
<evidence type="ECO:0000259" key="2">
    <source>
        <dbReference type="Pfam" id="PF03413"/>
    </source>
</evidence>